<dbReference type="AlphaFoldDB" id="A0A8K0H4X0"/>
<protein>
    <submittedName>
        <fullName evidence="1">Uncharacterized protein</fullName>
    </submittedName>
</protein>
<comment type="caution">
    <text evidence="1">The sequence shown here is derived from an EMBL/GenBank/DDBJ whole genome shotgun (WGS) entry which is preliminary data.</text>
</comment>
<name>A0A8K0H4X0_9ROSA</name>
<evidence type="ECO:0000313" key="2">
    <source>
        <dbReference type="Proteomes" id="UP000796880"/>
    </source>
</evidence>
<keyword evidence="2" id="KW-1185">Reference proteome</keyword>
<organism evidence="1 2">
    <name type="scientific">Rhamnella rubrinervis</name>
    <dbReference type="NCBI Taxonomy" id="2594499"/>
    <lineage>
        <taxon>Eukaryota</taxon>
        <taxon>Viridiplantae</taxon>
        <taxon>Streptophyta</taxon>
        <taxon>Embryophyta</taxon>
        <taxon>Tracheophyta</taxon>
        <taxon>Spermatophyta</taxon>
        <taxon>Magnoliopsida</taxon>
        <taxon>eudicotyledons</taxon>
        <taxon>Gunneridae</taxon>
        <taxon>Pentapetalae</taxon>
        <taxon>rosids</taxon>
        <taxon>fabids</taxon>
        <taxon>Rosales</taxon>
        <taxon>Rhamnaceae</taxon>
        <taxon>rhamnoid group</taxon>
        <taxon>Rhamneae</taxon>
        <taxon>Rhamnella</taxon>
    </lineage>
</organism>
<gene>
    <name evidence="1" type="ORF">FNV43_RR10958</name>
</gene>
<sequence length="161" mass="18168">MAAVDIAKEVDYVGVDQSEEKRHGNFIALTWCFLPAPCGLVIQATLDTLDIPQRPQSFLNSVMATYSYESVSVTQTNSAFSVSSSAAKVENSDTARYRLVSKLDEGFFFLYGALIYPKYHTFDSIQTMIEDAHSLTIWLSYRVLVGQRIVQEKVILTHRWS</sequence>
<proteinExistence type="predicted"/>
<dbReference type="EMBL" id="VOIH02000005">
    <property type="protein sequence ID" value="KAF3445781.1"/>
    <property type="molecule type" value="Genomic_DNA"/>
</dbReference>
<dbReference type="Proteomes" id="UP000796880">
    <property type="component" value="Unassembled WGS sequence"/>
</dbReference>
<reference evidence="1" key="1">
    <citation type="submission" date="2020-03" db="EMBL/GenBank/DDBJ databases">
        <title>A high-quality chromosome-level genome assembly of a woody plant with both climbing and erect habits, Rhamnella rubrinervis.</title>
        <authorList>
            <person name="Lu Z."/>
            <person name="Yang Y."/>
            <person name="Zhu X."/>
            <person name="Sun Y."/>
        </authorList>
    </citation>
    <scope>NUCLEOTIDE SEQUENCE</scope>
    <source>
        <strain evidence="1">BYM</strain>
        <tissue evidence="1">Leaf</tissue>
    </source>
</reference>
<evidence type="ECO:0000313" key="1">
    <source>
        <dbReference type="EMBL" id="KAF3445781.1"/>
    </source>
</evidence>
<accession>A0A8K0H4X0</accession>